<dbReference type="GO" id="GO:0006582">
    <property type="term" value="P:melanin metabolic process"/>
    <property type="evidence" value="ECO:0007669"/>
    <property type="project" value="InterPro"/>
</dbReference>
<proteinExistence type="inferred from homology"/>
<dbReference type="OrthoDB" id="5281072at2759"/>
<dbReference type="GO" id="GO:0030411">
    <property type="term" value="F:scytalone dehydratase activity"/>
    <property type="evidence" value="ECO:0007669"/>
    <property type="project" value="InterPro"/>
</dbReference>
<evidence type="ECO:0000313" key="8">
    <source>
        <dbReference type="Proteomes" id="UP000288168"/>
    </source>
</evidence>
<evidence type="ECO:0000256" key="4">
    <source>
        <dbReference type="PIRSR" id="PIRSR024851-50"/>
    </source>
</evidence>
<evidence type="ECO:0000259" key="6">
    <source>
        <dbReference type="Pfam" id="PF02982"/>
    </source>
</evidence>
<sequence>MSKEINFEDFQGVEAALYEWADSYDTKDWERLRKIVAPELRIDYGSFLNKIWENMAAGEFVNMISNPAMLGSPTLKTQHFIGASRYQRVSDTEIIGHHQLRVPHQIYEDMALSKVLVKGHAHSYNKHWYKKIDGQWKFAGLAPELRWSEYDFDKVVAEGHKHAQKN</sequence>
<dbReference type="Proteomes" id="UP000288168">
    <property type="component" value="Unassembled WGS sequence"/>
</dbReference>
<dbReference type="AlphaFoldDB" id="A0A428P3T8"/>
<dbReference type="STRING" id="1325734.A0A428P3T8"/>
<feature type="binding site" evidence="5">
    <location>
        <position position="125"/>
    </location>
    <ligand>
        <name>substrate</name>
    </ligand>
</feature>
<keyword evidence="8" id="KW-1185">Reference proteome</keyword>
<dbReference type="InterPro" id="IPR049884">
    <property type="entry name" value="Scytalone_dh"/>
</dbReference>
<evidence type="ECO:0000313" key="7">
    <source>
        <dbReference type="EMBL" id="RSL47659.1"/>
    </source>
</evidence>
<dbReference type="Pfam" id="PF02982">
    <property type="entry name" value="Scytalone_dh"/>
    <property type="match status" value="1"/>
</dbReference>
<gene>
    <name evidence="7" type="ORF">CEP54_013289</name>
</gene>
<dbReference type="PIRSF" id="PIRSF024851">
    <property type="entry name" value="SCD1"/>
    <property type="match status" value="1"/>
</dbReference>
<organism evidence="7 8">
    <name type="scientific">Fusarium duplospermum</name>
    <dbReference type="NCBI Taxonomy" id="1325734"/>
    <lineage>
        <taxon>Eukaryota</taxon>
        <taxon>Fungi</taxon>
        <taxon>Dikarya</taxon>
        <taxon>Ascomycota</taxon>
        <taxon>Pezizomycotina</taxon>
        <taxon>Sordariomycetes</taxon>
        <taxon>Hypocreomycetidae</taxon>
        <taxon>Hypocreales</taxon>
        <taxon>Nectriaceae</taxon>
        <taxon>Fusarium</taxon>
        <taxon>Fusarium solani species complex</taxon>
    </lineage>
</organism>
<dbReference type="InterPro" id="IPR032710">
    <property type="entry name" value="NTF2-like_dom_sf"/>
</dbReference>
<dbReference type="SUPFAM" id="SSF54427">
    <property type="entry name" value="NTF2-like"/>
    <property type="match status" value="1"/>
</dbReference>
<dbReference type="Gene3D" id="3.10.450.50">
    <property type="match status" value="1"/>
</dbReference>
<evidence type="ECO:0000256" key="3">
    <source>
        <dbReference type="PIRNR" id="PIRNR024851"/>
    </source>
</evidence>
<evidence type="ECO:0000256" key="2">
    <source>
        <dbReference type="ARBA" id="ARBA00023239"/>
    </source>
</evidence>
<reference evidence="7 8" key="1">
    <citation type="submission" date="2017-06" db="EMBL/GenBank/DDBJ databases">
        <title>Comparative genomic analysis of Ambrosia Fusariam Clade fungi.</title>
        <authorList>
            <person name="Stajich J.E."/>
            <person name="Carrillo J."/>
            <person name="Kijimoto T."/>
            <person name="Eskalen A."/>
            <person name="O'Donnell K."/>
            <person name="Kasson M."/>
        </authorList>
    </citation>
    <scope>NUCLEOTIDE SEQUENCE [LARGE SCALE GENOMIC DNA]</scope>
    <source>
        <strain evidence="7 8">NRRL62584</strain>
    </source>
</reference>
<dbReference type="EMBL" id="NKCI01000212">
    <property type="protein sequence ID" value="RSL47659.1"/>
    <property type="molecule type" value="Genomic_DNA"/>
</dbReference>
<protein>
    <submittedName>
        <fullName evidence="7">Scytalone dehydratase</fullName>
    </submittedName>
</protein>
<comment type="caution">
    <text evidence="7">The sequence shown here is derived from an EMBL/GenBank/DDBJ whole genome shotgun (WGS) entry which is preliminary data.</text>
</comment>
<keyword evidence="2 3" id="KW-0456">Lyase</keyword>
<feature type="active site" evidence="4">
    <location>
        <position position="104"/>
    </location>
</feature>
<evidence type="ECO:0000256" key="1">
    <source>
        <dbReference type="ARBA" id="ARBA00008584"/>
    </source>
</evidence>
<feature type="binding site" evidence="5">
    <location>
        <position position="24"/>
    </location>
    <ligand>
        <name>substrate</name>
    </ligand>
</feature>
<name>A0A428P3T8_9HYPO</name>
<feature type="binding site" evidence="5">
    <location>
        <position position="44"/>
    </location>
    <ligand>
        <name>substrate</name>
    </ligand>
</feature>
<dbReference type="InterPro" id="IPR004235">
    <property type="entry name" value="Scytalone_dehydratase"/>
</dbReference>
<feature type="binding site" evidence="5">
    <location>
        <position position="47"/>
    </location>
    <ligand>
        <name>substrate</name>
    </ligand>
</feature>
<feature type="domain" description="Scytalone dehydratase-like" evidence="6">
    <location>
        <begin position="4"/>
        <end position="161"/>
    </location>
</feature>
<comment type="similarity">
    <text evidence="1 3">Belongs to the scytalone dehydratase family.</text>
</comment>
<feature type="active site" evidence="4">
    <location>
        <position position="79"/>
    </location>
</feature>
<accession>A0A428P3T8</accession>
<evidence type="ECO:0000256" key="5">
    <source>
        <dbReference type="PIRSR" id="PIRSR024851-51"/>
    </source>
</evidence>